<feature type="region of interest" description="Disordered" evidence="3">
    <location>
        <begin position="1064"/>
        <end position="1107"/>
    </location>
</feature>
<feature type="domain" description="PH" evidence="4">
    <location>
        <begin position="1658"/>
        <end position="1762"/>
    </location>
</feature>
<dbReference type="RefSeq" id="XP_015270993.1">
    <property type="nucleotide sequence ID" value="XM_015415507.1"/>
</dbReference>
<dbReference type="InterPro" id="IPR011993">
    <property type="entry name" value="PH-like_dom_sf"/>
</dbReference>
<dbReference type="SMART" id="SM00568">
    <property type="entry name" value="GRAM"/>
    <property type="match status" value="1"/>
</dbReference>
<dbReference type="InterPro" id="IPR022096">
    <property type="entry name" value="SBF1/SBF2"/>
</dbReference>
<dbReference type="Proteomes" id="UP000694871">
    <property type="component" value="Unplaced"/>
</dbReference>
<dbReference type="Gene3D" id="3.40.50.11500">
    <property type="match status" value="1"/>
</dbReference>
<accession>A0ABM1KBA6</accession>
<feature type="compositionally biased region" description="Acidic residues" evidence="3">
    <location>
        <begin position="1082"/>
        <end position="1091"/>
    </location>
</feature>
<evidence type="ECO:0000256" key="3">
    <source>
        <dbReference type="SAM" id="MobiDB-lite"/>
    </source>
</evidence>
<evidence type="ECO:0000259" key="5">
    <source>
        <dbReference type="PROSITE" id="PS50211"/>
    </source>
</evidence>
<dbReference type="PANTHER" id="PTHR12296:SF16">
    <property type="entry name" value="C-MYC PROMOTER-BINDING PROTEIN"/>
    <property type="match status" value="1"/>
</dbReference>
<dbReference type="Pfam" id="PF00169">
    <property type="entry name" value="PH"/>
    <property type="match status" value="1"/>
</dbReference>
<dbReference type="SUPFAM" id="SSF50729">
    <property type="entry name" value="PH domain-like"/>
    <property type="match status" value="2"/>
</dbReference>
<sequence length="1764" mass="197674">MVAAAAGPPSENYGLWFFLAETGRILPVGLARLLEASYFAWHYEGRPGSGDGQGQILQRFPEKDWEDNPFPQGIELFCQPSGWQLFGERHPPTFFIAVLTDINSERHYCACFTFWEAVESAQNRLKNEEEEEEEVAALIPPAQLFAPKSLVLVSRLDHADVFRNCLGLIYTIYVDGLSTSLETVIGSLLTCTIPITGGTQRTISLGAGDRQVIQTPITDSLPVSNCSVALLFRQLGITNVLCLFCAALTEHKILFLSSSYQRLTEACRGLLSLMFPLKYSFTYVPILPAQLLEVLSTPTPFIIGVSSAFQSETQELLDVIVADLDGGTVTVPECIHISLLPEPLLHQTREALSMVLDPELEIADLAFPPSTISASSLKMQDKEIRAVFLRLFAQLLQGYRWCLHIIRIHPEPVIRFHKAAFLGQRGLVEDDFLPKVLEGMAFAGFVTERGPPYRATDLFDELVANEAKRMQAEAGSRVRVLRHVKELAEQLYKNENPYPAVTMHKVQKPAEGCHHLRLHQRPFPRLDEGTIQWIIDQATAKLQTAPPAVKAEKKGMVPSGPPLGAITERNGVVLANSARRLEVVRNCITYVFESKMLEAKKLLPAVLRAMKSRAARQCLTQELNLHVQQNRAVLDHQQFDFIVRMMNCCLQDCSAADEHGIAATLLPLVTAFCRKLSPGITQFAYSCVQEHLVWTNIQFWEAMFYCDVQNHIRALYLEGTAEDGVQKKEQSALEIAAEQCCHWPTLSREKQQELIQKEESTVFSQAIHYANRMSYLLLPLDTSKSRLLRGSGLADAESVSNSFITNSIAGSVADSYDTESGFEEAESSDVANYVVRFINRFVDKVCTESGVTNEHLKGLHVMIPGRSLGGAPKLLRPSLLIGEESVMEGLRVYLMPDGREEAAGGSTGGPALLPAEGAIFLTTYRLIFRGTPTDPLAGEQVVVRSFPVASLTKEEKITVQAQVDQFIQEGCAQLQLRSCTFQLLRIAFDEEVASESAEIFRKHLSKLRYPQHVSDTFAFTAGQVAKPVVQPKAKEKNPSLRAISKILVKNAKKTIGRQYVTRKKYTPPPWEQRGTQQHFPEDPEDEISVSEEVERSTLTPSTTTIRPSDKMTMSHLVERACCRDYQRLGLGTLSNSLTRSKNEPFRISTVNRMYAVCRSKGMGRFPPPDVDWGGGGLQPGPPTPEKQPPDSSEKRQPKLGSLMKQVMGGKDEGPGTLSRGGEKRLATVPGVKPDPLQHWEVVPIEVFEARQVKTSFKKLMKACVPGSPAAEPGVTYLRSLEESEWLVQIHKILQISVLVVELLQTGSSVLVSLEDGWDITTQVVSLVQLLSDPYYRTMEGFRLLTEKEWLSFGHRFSHRGAQTLASQSSGFTPIFLQFLDCVHQIHLQFPLEFEFSQYYLKFLGYHAASARFRTFLLDSDYERLELGLLYEEKGERKGSPQLFRSVWDYIDRLNKKTPVFFNYMYAPEDGEVLRPYSNISNLKVWDYYTRETLSEGPSYDWELVQGLAEPSEEAGQQDTSAPQSRRKIVWPCYDNCSRLEPDAISQLLEELQNLEMELGQVPERWKDTWDKVKAFQRSEAQADSSSRVAAGSLLMASSLPHQRRSLGVYLQESGVSSTINLSLDSDTSSTSTPSSGKQGGRRSTSTLYSQFQTAESENRSYEGSLYKKGAFMKPWKPRWFVLDKTKHQLRYYDSRLDTECKGVIDLAEVESIAPGTPTMGAPKMVDEKAFFDLKTTKRVYNFCAQDVQLAQQWIDRIQSCLSDA</sequence>
<dbReference type="SMART" id="SM00801">
    <property type="entry name" value="dDENN"/>
    <property type="match status" value="1"/>
</dbReference>
<dbReference type="SMART" id="SM00233">
    <property type="entry name" value="PH"/>
    <property type="match status" value="1"/>
</dbReference>
<dbReference type="Pfam" id="PF03456">
    <property type="entry name" value="uDENN"/>
    <property type="match status" value="1"/>
</dbReference>
<dbReference type="InterPro" id="IPR037516">
    <property type="entry name" value="Tripartite_DENN"/>
</dbReference>
<dbReference type="InterPro" id="IPR051696">
    <property type="entry name" value="DENN_Domain_GEFs"/>
</dbReference>
<dbReference type="CDD" id="cd01235">
    <property type="entry name" value="PH_Sbf1_hMTMR5"/>
    <property type="match status" value="1"/>
</dbReference>
<dbReference type="Pfam" id="PF12335">
    <property type="entry name" value="SBF2"/>
    <property type="match status" value="1"/>
</dbReference>
<dbReference type="Gene3D" id="3.30.450.200">
    <property type="match status" value="1"/>
</dbReference>
<dbReference type="InterPro" id="IPR005113">
    <property type="entry name" value="uDENN_dom"/>
</dbReference>
<comment type="similarity">
    <text evidence="1">Belongs to the protein-tyrosine phosphatase family. Non-receptor class myotubularin subfamily.</text>
</comment>
<feature type="compositionally biased region" description="Basic and acidic residues" evidence="3">
    <location>
        <begin position="1187"/>
        <end position="1196"/>
    </location>
</feature>
<dbReference type="InterPro" id="IPR043153">
    <property type="entry name" value="DENN_C"/>
</dbReference>
<proteinExistence type="inferred from homology"/>
<organism evidence="7 8">
    <name type="scientific">Gekko japonicus</name>
    <name type="common">Schlegel's Japanese gecko</name>
    <dbReference type="NCBI Taxonomy" id="146911"/>
    <lineage>
        <taxon>Eukaryota</taxon>
        <taxon>Metazoa</taxon>
        <taxon>Chordata</taxon>
        <taxon>Craniata</taxon>
        <taxon>Vertebrata</taxon>
        <taxon>Euteleostomi</taxon>
        <taxon>Lepidosauria</taxon>
        <taxon>Squamata</taxon>
        <taxon>Bifurcata</taxon>
        <taxon>Gekkota</taxon>
        <taxon>Gekkonidae</taxon>
        <taxon>Gekkoninae</taxon>
        <taxon>Gekko</taxon>
    </lineage>
</organism>
<dbReference type="InterPro" id="IPR010569">
    <property type="entry name" value="Myotubularin-like_Pase_dom"/>
</dbReference>
<evidence type="ECO:0000256" key="2">
    <source>
        <dbReference type="ARBA" id="ARBA00022658"/>
    </source>
</evidence>
<dbReference type="Pfam" id="PF02141">
    <property type="entry name" value="DENN"/>
    <property type="match status" value="1"/>
</dbReference>
<dbReference type="PROSITE" id="PS50003">
    <property type="entry name" value="PH_DOMAIN"/>
    <property type="match status" value="1"/>
</dbReference>
<feature type="domain" description="Myotubularin phosphatase" evidence="6">
    <location>
        <begin position="1115"/>
        <end position="1489"/>
    </location>
</feature>
<dbReference type="SMART" id="SM00800">
    <property type="entry name" value="uDENN"/>
    <property type="match status" value="1"/>
</dbReference>
<evidence type="ECO:0000313" key="8">
    <source>
        <dbReference type="RefSeq" id="XP_015270993.1"/>
    </source>
</evidence>
<dbReference type="SMART" id="SM00799">
    <property type="entry name" value="DENN"/>
    <property type="match status" value="1"/>
</dbReference>
<evidence type="ECO:0000313" key="7">
    <source>
        <dbReference type="Proteomes" id="UP000694871"/>
    </source>
</evidence>
<keyword evidence="2" id="KW-0344">Guanine-nucleotide releasing factor</keyword>
<dbReference type="PROSITE" id="PS50211">
    <property type="entry name" value="DENN"/>
    <property type="match status" value="1"/>
</dbReference>
<dbReference type="InterPro" id="IPR029021">
    <property type="entry name" value="Prot-tyrosine_phosphatase-like"/>
</dbReference>
<dbReference type="SUPFAM" id="SSF52799">
    <property type="entry name" value="(Phosphotyrosine protein) phosphatases II"/>
    <property type="match status" value="1"/>
</dbReference>
<dbReference type="InterPro" id="IPR001194">
    <property type="entry name" value="cDENN_dom"/>
</dbReference>
<feature type="compositionally biased region" description="Low complexity" evidence="3">
    <location>
        <begin position="1620"/>
        <end position="1635"/>
    </location>
</feature>
<dbReference type="CDD" id="cd13340">
    <property type="entry name" value="PH-GRAM_MTMR5"/>
    <property type="match status" value="1"/>
</dbReference>
<feature type="compositionally biased region" description="Polar residues" evidence="3">
    <location>
        <begin position="1096"/>
        <end position="1106"/>
    </location>
</feature>
<keyword evidence="7" id="KW-1185">Reference proteome</keyword>
<dbReference type="PROSITE" id="PS51339">
    <property type="entry name" value="PPASE_MYOTUBULARIN"/>
    <property type="match status" value="1"/>
</dbReference>
<evidence type="ECO:0000256" key="1">
    <source>
        <dbReference type="ARBA" id="ARBA00007471"/>
    </source>
</evidence>
<name>A0ABM1KBA6_GEKJA</name>
<reference evidence="8" key="1">
    <citation type="submission" date="2025-08" db="UniProtKB">
        <authorList>
            <consortium name="RefSeq"/>
        </authorList>
    </citation>
    <scope>IDENTIFICATION</scope>
</reference>
<feature type="domain" description="UDENN" evidence="5">
    <location>
        <begin position="38"/>
        <end position="456"/>
    </location>
</feature>
<dbReference type="Pfam" id="PF06602">
    <property type="entry name" value="Myotub-related"/>
    <property type="match status" value="1"/>
</dbReference>
<dbReference type="InterPro" id="IPR005112">
    <property type="entry name" value="dDENN_dom"/>
</dbReference>
<feature type="region of interest" description="Disordered" evidence="3">
    <location>
        <begin position="1620"/>
        <end position="1649"/>
    </location>
</feature>
<gene>
    <name evidence="8" type="primary">SBF1</name>
</gene>
<dbReference type="Pfam" id="PF02893">
    <property type="entry name" value="GRAM"/>
    <property type="match status" value="1"/>
</dbReference>
<dbReference type="PANTHER" id="PTHR12296">
    <property type="entry name" value="DENN DOMAIN-CONTAINING PROTEIN 4"/>
    <property type="match status" value="1"/>
</dbReference>
<evidence type="ECO:0000259" key="4">
    <source>
        <dbReference type="PROSITE" id="PS50003"/>
    </source>
</evidence>
<feature type="region of interest" description="Disordered" evidence="3">
    <location>
        <begin position="1165"/>
        <end position="1230"/>
    </location>
</feature>
<dbReference type="InterPro" id="IPR004182">
    <property type="entry name" value="GRAM"/>
</dbReference>
<evidence type="ECO:0000259" key="6">
    <source>
        <dbReference type="PROSITE" id="PS51339"/>
    </source>
</evidence>
<protein>
    <submittedName>
        <fullName evidence="8">Myotubularin-related protein 5</fullName>
    </submittedName>
</protein>
<dbReference type="InterPro" id="IPR001849">
    <property type="entry name" value="PH_domain"/>
</dbReference>
<dbReference type="Gene3D" id="2.30.29.30">
    <property type="entry name" value="Pleckstrin-homology domain (PH domain)/Phosphotyrosine-binding domain (PTB)"/>
    <property type="match status" value="1"/>
</dbReference>
<dbReference type="GeneID" id="107114079"/>